<sequence>MGSYQTQLSPVMSSHQSMRVSIDWVYPKHIMSNDKFLSKHRCQQIVFRFLSNMVSTDGFISNMVSSDCFISNMVSSDGFISNMVSSDAFVSNTVSSDGFSSNMVSRDQPYSQRLLEISLQHRFLPQKMIENAWERVTKRALTCAWKKLWSESVVECDTEESETAPCGAYSQQDCVFGQDQGSGGG</sequence>
<organism evidence="1 2">
    <name type="scientific">Araneus ventricosus</name>
    <name type="common">Orbweaver spider</name>
    <name type="synonym">Epeira ventricosa</name>
    <dbReference type="NCBI Taxonomy" id="182803"/>
    <lineage>
        <taxon>Eukaryota</taxon>
        <taxon>Metazoa</taxon>
        <taxon>Ecdysozoa</taxon>
        <taxon>Arthropoda</taxon>
        <taxon>Chelicerata</taxon>
        <taxon>Arachnida</taxon>
        <taxon>Araneae</taxon>
        <taxon>Araneomorphae</taxon>
        <taxon>Entelegynae</taxon>
        <taxon>Araneoidea</taxon>
        <taxon>Araneidae</taxon>
        <taxon>Araneus</taxon>
    </lineage>
</organism>
<evidence type="ECO:0000313" key="1">
    <source>
        <dbReference type="EMBL" id="GBO41452.1"/>
    </source>
</evidence>
<dbReference type="OrthoDB" id="6505219at2759"/>
<name>A0A4Y2X091_ARAVE</name>
<dbReference type="AlphaFoldDB" id="A0A4Y2X091"/>
<gene>
    <name evidence="1" type="ORF">AVEN_115735_1</name>
</gene>
<protein>
    <submittedName>
        <fullName evidence="1">Uncharacterized protein</fullName>
    </submittedName>
</protein>
<dbReference type="Proteomes" id="UP000499080">
    <property type="component" value="Unassembled WGS sequence"/>
</dbReference>
<accession>A0A4Y2X091</accession>
<comment type="caution">
    <text evidence="1">The sequence shown here is derived from an EMBL/GenBank/DDBJ whole genome shotgun (WGS) entry which is preliminary data.</text>
</comment>
<dbReference type="EMBL" id="BGPR01067138">
    <property type="protein sequence ID" value="GBO41452.1"/>
    <property type="molecule type" value="Genomic_DNA"/>
</dbReference>
<evidence type="ECO:0000313" key="2">
    <source>
        <dbReference type="Proteomes" id="UP000499080"/>
    </source>
</evidence>
<proteinExistence type="predicted"/>
<keyword evidence="2" id="KW-1185">Reference proteome</keyword>
<reference evidence="1 2" key="1">
    <citation type="journal article" date="2019" name="Sci. Rep.">
        <title>Orb-weaving spider Araneus ventricosus genome elucidates the spidroin gene catalogue.</title>
        <authorList>
            <person name="Kono N."/>
            <person name="Nakamura H."/>
            <person name="Ohtoshi R."/>
            <person name="Moran D.A.P."/>
            <person name="Shinohara A."/>
            <person name="Yoshida Y."/>
            <person name="Fujiwara M."/>
            <person name="Mori M."/>
            <person name="Tomita M."/>
            <person name="Arakawa K."/>
        </authorList>
    </citation>
    <scope>NUCLEOTIDE SEQUENCE [LARGE SCALE GENOMIC DNA]</scope>
</reference>